<protein>
    <recommendedName>
        <fullName evidence="3">DDE-1 domain-containing protein</fullName>
    </recommendedName>
</protein>
<dbReference type="AlphaFoldDB" id="A0A4Y2L2Q0"/>
<gene>
    <name evidence="1" type="ORF">AVEN_273840_1</name>
</gene>
<comment type="caution">
    <text evidence="1">The sequence shown here is derived from an EMBL/GenBank/DDBJ whole genome shotgun (WGS) entry which is preliminary data.</text>
</comment>
<organism evidence="1 2">
    <name type="scientific">Araneus ventricosus</name>
    <name type="common">Orbweaver spider</name>
    <name type="synonym">Epeira ventricosa</name>
    <dbReference type="NCBI Taxonomy" id="182803"/>
    <lineage>
        <taxon>Eukaryota</taxon>
        <taxon>Metazoa</taxon>
        <taxon>Ecdysozoa</taxon>
        <taxon>Arthropoda</taxon>
        <taxon>Chelicerata</taxon>
        <taxon>Arachnida</taxon>
        <taxon>Araneae</taxon>
        <taxon>Araneomorphae</taxon>
        <taxon>Entelegynae</taxon>
        <taxon>Araneoidea</taxon>
        <taxon>Araneidae</taxon>
        <taxon>Araneus</taxon>
    </lineage>
</organism>
<keyword evidence="2" id="KW-1185">Reference proteome</keyword>
<name>A0A4Y2L2Q0_ARAVE</name>
<accession>A0A4Y2L2Q0</accession>
<dbReference type="EMBL" id="BGPR01005228">
    <property type="protein sequence ID" value="GBN08087.1"/>
    <property type="molecule type" value="Genomic_DNA"/>
</dbReference>
<evidence type="ECO:0008006" key="3">
    <source>
        <dbReference type="Google" id="ProtNLM"/>
    </source>
</evidence>
<sequence>MKSKEFIRSKTQIQGVSIVLENENRFQGANEPCVRRTMRKGNWFDESKLSIPEFLILTYLWVKKRLNDWIVDKTNVAKPTVVNWKSFCQEVCVDMLVNESEEMLDGIRVVVEIDESKLVKGSIKKEEWMASGGIERGSKEFFGVVEDRTADVDRSHQKIR</sequence>
<evidence type="ECO:0000313" key="2">
    <source>
        <dbReference type="Proteomes" id="UP000499080"/>
    </source>
</evidence>
<dbReference type="Proteomes" id="UP000499080">
    <property type="component" value="Unassembled WGS sequence"/>
</dbReference>
<evidence type="ECO:0000313" key="1">
    <source>
        <dbReference type="EMBL" id="GBN08087.1"/>
    </source>
</evidence>
<dbReference type="OrthoDB" id="6409943at2759"/>
<reference evidence="1 2" key="1">
    <citation type="journal article" date="2019" name="Sci. Rep.">
        <title>Orb-weaving spider Araneus ventricosus genome elucidates the spidroin gene catalogue.</title>
        <authorList>
            <person name="Kono N."/>
            <person name="Nakamura H."/>
            <person name="Ohtoshi R."/>
            <person name="Moran D.A.P."/>
            <person name="Shinohara A."/>
            <person name="Yoshida Y."/>
            <person name="Fujiwara M."/>
            <person name="Mori M."/>
            <person name="Tomita M."/>
            <person name="Arakawa K."/>
        </authorList>
    </citation>
    <scope>NUCLEOTIDE SEQUENCE [LARGE SCALE GENOMIC DNA]</scope>
</reference>
<proteinExistence type="predicted"/>